<sequence length="285" mass="32665">MTTRKKHLHGKHDLESAISLVFLDTGAAEGVPVLGCSCSNCQAAKKSPRSRRQRASLLVQTDRLNVLIDVPLEIREQLSRQDTPKIDVILITHWHIEHWIGLVELQHWDRELTTGRRETFEVFMNKNAYNEFETFFSPLLRTCSPLLKEVIRAKKIEEYKPFVRDTVKIIPVGLYHEMPSTGYVINAEGKKISYLLDTGEDIPQETLRLAQGSDVVVVDCNFEKRLSEYHLSTMGVGKLVDKIEPKMTYLSHISHRNLPHEELEDFFIKSGANIMPAYDGLRVQI</sequence>
<organism evidence="2 3">
    <name type="scientific">Aerophobetes bacterium</name>
    <dbReference type="NCBI Taxonomy" id="2030807"/>
    <lineage>
        <taxon>Bacteria</taxon>
        <taxon>Candidatus Aerophobota</taxon>
    </lineage>
</organism>
<dbReference type="InterPro" id="IPR036866">
    <property type="entry name" value="RibonucZ/Hydroxyglut_hydro"/>
</dbReference>
<reference evidence="2 3" key="1">
    <citation type="submission" date="2019-03" db="EMBL/GenBank/DDBJ databases">
        <title>Metabolic potential of uncultured bacteria and archaea associated with petroleum seepage in deep-sea sediments.</title>
        <authorList>
            <person name="Dong X."/>
            <person name="Hubert C."/>
        </authorList>
    </citation>
    <scope>NUCLEOTIDE SEQUENCE [LARGE SCALE GENOMIC DNA]</scope>
    <source>
        <strain evidence="2">E29_bin52</strain>
    </source>
</reference>
<dbReference type="PANTHER" id="PTHR42663">
    <property type="entry name" value="HYDROLASE C777.06C-RELATED-RELATED"/>
    <property type="match status" value="1"/>
</dbReference>
<comment type="caution">
    <text evidence="2">The sequence shown here is derived from an EMBL/GenBank/DDBJ whole genome shotgun (WGS) entry which is preliminary data.</text>
</comment>
<dbReference type="EMBL" id="SOIZ01000288">
    <property type="protein sequence ID" value="TET60668.1"/>
    <property type="molecule type" value="Genomic_DNA"/>
</dbReference>
<evidence type="ECO:0000259" key="1">
    <source>
        <dbReference type="Pfam" id="PF12706"/>
    </source>
</evidence>
<protein>
    <submittedName>
        <fullName evidence="2">MBL fold metallo-hydrolase</fullName>
    </submittedName>
</protein>
<keyword evidence="2" id="KW-0378">Hydrolase</keyword>
<gene>
    <name evidence="2" type="ORF">E3J48_06420</name>
</gene>
<dbReference type="Pfam" id="PF12706">
    <property type="entry name" value="Lactamase_B_2"/>
    <property type="match status" value="1"/>
</dbReference>
<dbReference type="GO" id="GO:0016787">
    <property type="term" value="F:hydrolase activity"/>
    <property type="evidence" value="ECO:0007669"/>
    <property type="project" value="UniProtKB-KW"/>
</dbReference>
<name>A0A523W0Y0_UNCAE</name>
<evidence type="ECO:0000313" key="2">
    <source>
        <dbReference type="EMBL" id="TET60668.1"/>
    </source>
</evidence>
<feature type="domain" description="Metallo-beta-lactamase" evidence="1">
    <location>
        <begin position="65"/>
        <end position="253"/>
    </location>
</feature>
<accession>A0A523W0Y0</accession>
<dbReference type="CDD" id="cd16279">
    <property type="entry name" value="metallo-hydrolase-like_MBL-fold"/>
    <property type="match status" value="1"/>
</dbReference>
<dbReference type="Gene3D" id="3.60.15.10">
    <property type="entry name" value="Ribonuclease Z/Hydroxyacylglutathione hydrolase-like"/>
    <property type="match status" value="1"/>
</dbReference>
<dbReference type="SUPFAM" id="SSF56281">
    <property type="entry name" value="Metallo-hydrolase/oxidoreductase"/>
    <property type="match status" value="1"/>
</dbReference>
<evidence type="ECO:0000313" key="3">
    <source>
        <dbReference type="Proteomes" id="UP000319130"/>
    </source>
</evidence>
<dbReference type="InterPro" id="IPR001279">
    <property type="entry name" value="Metallo-B-lactamas"/>
</dbReference>
<dbReference type="Proteomes" id="UP000319130">
    <property type="component" value="Unassembled WGS sequence"/>
</dbReference>
<dbReference type="PANTHER" id="PTHR42663:SF6">
    <property type="entry name" value="HYDROLASE C777.06C-RELATED"/>
    <property type="match status" value="1"/>
</dbReference>
<proteinExistence type="predicted"/>
<dbReference type="AlphaFoldDB" id="A0A523W0Y0"/>